<feature type="domain" description="NodB homology" evidence="4">
    <location>
        <begin position="63"/>
        <end position="280"/>
    </location>
</feature>
<dbReference type="Gene3D" id="3.20.20.370">
    <property type="entry name" value="Glycoside hydrolase/deacetylase"/>
    <property type="match status" value="1"/>
</dbReference>
<comment type="caution">
    <text evidence="5">The sequence shown here is derived from an EMBL/GenBank/DDBJ whole genome shotgun (WGS) entry which is preliminary data.</text>
</comment>
<feature type="transmembrane region" description="Helical" evidence="3">
    <location>
        <begin position="7"/>
        <end position="27"/>
    </location>
</feature>
<evidence type="ECO:0000256" key="2">
    <source>
        <dbReference type="ARBA" id="ARBA00022729"/>
    </source>
</evidence>
<keyword evidence="6" id="KW-1185">Reference proteome</keyword>
<dbReference type="InterPro" id="IPR002509">
    <property type="entry name" value="NODB_dom"/>
</dbReference>
<keyword evidence="3" id="KW-0472">Membrane</keyword>
<dbReference type="RefSeq" id="WP_343767493.1">
    <property type="nucleotide sequence ID" value="NZ_BAAACF010000001.1"/>
</dbReference>
<gene>
    <name evidence="5" type="ORF">GCM10008905_10800</name>
</gene>
<keyword evidence="3" id="KW-1133">Transmembrane helix</keyword>
<accession>A0ABP3U1E4</accession>
<dbReference type="InterPro" id="IPR051398">
    <property type="entry name" value="Polysacch_Deacetylase"/>
</dbReference>
<name>A0ABP3U1E4_9CLOT</name>
<dbReference type="EMBL" id="BAAACF010000001">
    <property type="protein sequence ID" value="GAA0720967.1"/>
    <property type="molecule type" value="Genomic_DNA"/>
</dbReference>
<dbReference type="SUPFAM" id="SSF88713">
    <property type="entry name" value="Glycoside hydrolase/deacetylase"/>
    <property type="match status" value="1"/>
</dbReference>
<dbReference type="PANTHER" id="PTHR34216">
    <property type="match status" value="1"/>
</dbReference>
<evidence type="ECO:0000259" key="4">
    <source>
        <dbReference type="PROSITE" id="PS51677"/>
    </source>
</evidence>
<dbReference type="PROSITE" id="PS51677">
    <property type="entry name" value="NODB"/>
    <property type="match status" value="1"/>
</dbReference>
<comment type="subcellular location">
    <subcellularLocation>
        <location evidence="1">Secreted</location>
    </subcellularLocation>
</comment>
<keyword evidence="3" id="KW-0812">Transmembrane</keyword>
<evidence type="ECO:0000256" key="3">
    <source>
        <dbReference type="SAM" id="Phobius"/>
    </source>
</evidence>
<evidence type="ECO:0000256" key="1">
    <source>
        <dbReference type="ARBA" id="ARBA00004613"/>
    </source>
</evidence>
<sequence>MKGINKGIALLTIILVIFMYPSTYIFMNRHISSIKSTFKILTAKESKQKELSTKANTTSKRDTKIVFIFDSGYECVYEKAYPIFKKYNMKGNVGVIPSLTTEKEYMDVTKLTTLYLEGWDIINQSFPYEYDWYDNSTRVLEDIQKTKKWMDNKFFTRSSDSVIMTYGEVNPYLIKLLKEKGYKSLRTSDNIIDLSKYQIEYTPIKSMDLTKNPDINTIEKFIADAHKAKATIVFILNKIDETNGHEEKVFNQSTLLKLLEYIYLNKNELEVIPYSYLFTE</sequence>
<dbReference type="Proteomes" id="UP001500339">
    <property type="component" value="Unassembled WGS sequence"/>
</dbReference>
<evidence type="ECO:0000313" key="5">
    <source>
        <dbReference type="EMBL" id="GAA0720967.1"/>
    </source>
</evidence>
<protein>
    <recommendedName>
        <fullName evidence="4">NodB homology domain-containing protein</fullName>
    </recommendedName>
</protein>
<evidence type="ECO:0000313" key="6">
    <source>
        <dbReference type="Proteomes" id="UP001500339"/>
    </source>
</evidence>
<keyword evidence="2" id="KW-0732">Signal</keyword>
<proteinExistence type="predicted"/>
<reference evidence="6" key="1">
    <citation type="journal article" date="2019" name="Int. J. Syst. Evol. Microbiol.">
        <title>The Global Catalogue of Microorganisms (GCM) 10K type strain sequencing project: providing services to taxonomists for standard genome sequencing and annotation.</title>
        <authorList>
            <consortium name="The Broad Institute Genomics Platform"/>
            <consortium name="The Broad Institute Genome Sequencing Center for Infectious Disease"/>
            <person name="Wu L."/>
            <person name="Ma J."/>
        </authorList>
    </citation>
    <scope>NUCLEOTIDE SEQUENCE [LARGE SCALE GENOMIC DNA]</scope>
    <source>
        <strain evidence="6">JCM 1405</strain>
    </source>
</reference>
<dbReference type="Pfam" id="PF01522">
    <property type="entry name" value="Polysacc_deac_1"/>
    <property type="match status" value="1"/>
</dbReference>
<organism evidence="5 6">
    <name type="scientific">Clostridium malenominatum</name>
    <dbReference type="NCBI Taxonomy" id="1539"/>
    <lineage>
        <taxon>Bacteria</taxon>
        <taxon>Bacillati</taxon>
        <taxon>Bacillota</taxon>
        <taxon>Clostridia</taxon>
        <taxon>Eubacteriales</taxon>
        <taxon>Clostridiaceae</taxon>
        <taxon>Clostridium</taxon>
    </lineage>
</organism>
<dbReference type="PANTHER" id="PTHR34216:SF3">
    <property type="entry name" value="POLY-BETA-1,6-N-ACETYL-D-GLUCOSAMINE N-DEACETYLASE"/>
    <property type="match status" value="1"/>
</dbReference>
<dbReference type="InterPro" id="IPR011330">
    <property type="entry name" value="Glyco_hydro/deAcase_b/a-brl"/>
</dbReference>